<protein>
    <recommendedName>
        <fullName evidence="5">Cytochrome c domain-containing protein</fullName>
    </recommendedName>
</protein>
<dbReference type="EMBL" id="CP017599">
    <property type="protein sequence ID" value="AOX02520.1"/>
    <property type="molecule type" value="Genomic_DNA"/>
</dbReference>
<evidence type="ECO:0000256" key="1">
    <source>
        <dbReference type="ARBA" id="ARBA00022617"/>
    </source>
</evidence>
<dbReference type="InterPro" id="IPR009056">
    <property type="entry name" value="Cyt_c-like_dom"/>
</dbReference>
<reference evidence="7" key="1">
    <citation type="submission" date="2016-10" db="EMBL/GenBank/DDBJ databases">
        <title>Comparative genomics uncovers the prolific and rare metabolic potential of the cyanobacterial genus Moorea.</title>
        <authorList>
            <person name="Leao T."/>
            <person name="Castelao G."/>
            <person name="Korobeynikov A."/>
            <person name="Monroe E.A."/>
            <person name="Podell S."/>
            <person name="Glukhov E."/>
            <person name="Allen E."/>
            <person name="Gerwick W.H."/>
            <person name="Gerwick L."/>
        </authorList>
    </citation>
    <scope>NUCLEOTIDE SEQUENCE [LARGE SCALE GENOMIC DNA]</scope>
    <source>
        <strain evidence="7">PAL-8-15-08-1</strain>
    </source>
</reference>
<dbReference type="STRING" id="1458985.BJP34_26505"/>
<evidence type="ECO:0000313" key="7">
    <source>
        <dbReference type="Proteomes" id="UP000177870"/>
    </source>
</evidence>
<keyword evidence="1 4" id="KW-0349">Heme</keyword>
<dbReference type="Gene3D" id="1.10.760.10">
    <property type="entry name" value="Cytochrome c-like domain"/>
    <property type="match status" value="1"/>
</dbReference>
<dbReference type="KEGG" id="mpro:BJP34_26505"/>
<dbReference type="PANTHER" id="PTHR30600">
    <property type="entry name" value="CYTOCHROME C PEROXIDASE-RELATED"/>
    <property type="match status" value="1"/>
</dbReference>
<evidence type="ECO:0000256" key="4">
    <source>
        <dbReference type="PROSITE-ProRule" id="PRU00433"/>
    </source>
</evidence>
<evidence type="ECO:0000259" key="5">
    <source>
        <dbReference type="PROSITE" id="PS51007"/>
    </source>
</evidence>
<dbReference type="SUPFAM" id="SSF46626">
    <property type="entry name" value="Cytochrome c"/>
    <property type="match status" value="1"/>
</dbReference>
<dbReference type="GO" id="GO:0046872">
    <property type="term" value="F:metal ion binding"/>
    <property type="evidence" value="ECO:0007669"/>
    <property type="project" value="UniProtKB-KW"/>
</dbReference>
<name>A0A1D8TXY3_9CYAN</name>
<keyword evidence="2 4" id="KW-0479">Metal-binding</keyword>
<dbReference type="GO" id="GO:0004130">
    <property type="term" value="F:cytochrome-c peroxidase activity"/>
    <property type="evidence" value="ECO:0007669"/>
    <property type="project" value="TreeGrafter"/>
</dbReference>
<dbReference type="RefSeq" id="WP_070394927.1">
    <property type="nucleotide sequence ID" value="NZ_CP017599.1"/>
</dbReference>
<sequence>MEMVKTKLGKLITIIVISIFLLAGVVAYVGWYNLFREDPNPPTYYDYESPEEHFKYGSIGTENAEGLPYLIWLVLPRIFPDKLPGPGGYTSLGITWEEGKELPIGFSKKTIGFPRQGITCASCHTATFRENPKDQPTIILGGPSSKFDSQGYLRFLQACANDPRFTADYILGQIGYNYELSWFDKLLYRYVIIPQTRKSILELGEGYAWMDSRPDWGPGRISPFNPGKFRYLEQPLDDSVDNSDMMSIWNQKMHEGFAYHWDGLETSLTETIQTGAIGDGATRKSINIEGLKRVEDYITELPPPPYPFEVNQTLAAKGSEIFANTCASCHAFGGERIGTVIPIDEIGTDRNRLDMWTQEAADSYNEYAEGYEWDFDYLRKTNGYVAVALDGLWLRAPYLHNGSVPNLTNLLETPENRTKVFYRGYDVYDPEKVGFVSEGANAEKEGFRYDTSLIANGNQGHLYGTDLPEQDKKALIEYLKTL</sequence>
<keyword evidence="3 4" id="KW-0408">Iron</keyword>
<dbReference type="Proteomes" id="UP000177870">
    <property type="component" value="Chromosome"/>
</dbReference>
<dbReference type="Pfam" id="PF21419">
    <property type="entry name" value="RoxA-like_Cyt-c"/>
    <property type="match status" value="1"/>
</dbReference>
<dbReference type="AlphaFoldDB" id="A0A1D8TXY3"/>
<gene>
    <name evidence="6" type="ORF">BJP34_26505</name>
</gene>
<dbReference type="PANTHER" id="PTHR30600:SF9">
    <property type="entry name" value="BLR7738 PROTEIN"/>
    <property type="match status" value="1"/>
</dbReference>
<evidence type="ECO:0000313" key="6">
    <source>
        <dbReference type="EMBL" id="AOX02520.1"/>
    </source>
</evidence>
<dbReference type="InterPro" id="IPR036909">
    <property type="entry name" value="Cyt_c-like_dom_sf"/>
</dbReference>
<dbReference type="GO" id="GO:0009055">
    <property type="term" value="F:electron transfer activity"/>
    <property type="evidence" value="ECO:0007669"/>
    <property type="project" value="InterPro"/>
</dbReference>
<dbReference type="GO" id="GO:0020037">
    <property type="term" value="F:heme binding"/>
    <property type="evidence" value="ECO:0007669"/>
    <property type="project" value="InterPro"/>
</dbReference>
<proteinExistence type="predicted"/>
<organism evidence="6 7">
    <name type="scientific">Moorena producens PAL-8-15-08-1</name>
    <dbReference type="NCBI Taxonomy" id="1458985"/>
    <lineage>
        <taxon>Bacteria</taxon>
        <taxon>Bacillati</taxon>
        <taxon>Cyanobacteriota</taxon>
        <taxon>Cyanophyceae</taxon>
        <taxon>Coleofasciculales</taxon>
        <taxon>Coleofasciculaceae</taxon>
        <taxon>Moorena</taxon>
    </lineage>
</organism>
<evidence type="ECO:0000256" key="3">
    <source>
        <dbReference type="ARBA" id="ARBA00023004"/>
    </source>
</evidence>
<dbReference type="InterPro" id="IPR051395">
    <property type="entry name" value="Cytochrome_c_Peroxidase/MauG"/>
</dbReference>
<accession>A0A1D8TXY3</accession>
<dbReference type="PROSITE" id="PS51007">
    <property type="entry name" value="CYTC"/>
    <property type="match status" value="1"/>
</dbReference>
<evidence type="ECO:0000256" key="2">
    <source>
        <dbReference type="ARBA" id="ARBA00022723"/>
    </source>
</evidence>
<dbReference type="OrthoDB" id="417271at2"/>
<feature type="domain" description="Cytochrome c" evidence="5">
    <location>
        <begin position="313"/>
        <end position="482"/>
    </location>
</feature>